<dbReference type="PANTHER" id="PTHR11487">
    <property type="entry name" value="THIOESTERASE"/>
    <property type="match status" value="1"/>
</dbReference>
<evidence type="ECO:0000313" key="4">
    <source>
        <dbReference type="EMBL" id="MCQ8771165.1"/>
    </source>
</evidence>
<dbReference type="RefSeq" id="WP_168095518.1">
    <property type="nucleotide sequence ID" value="NZ_JAATER010000432.1"/>
</dbReference>
<reference evidence="4" key="1">
    <citation type="submission" date="2022-06" db="EMBL/GenBank/DDBJ databases">
        <title>WGS of actinobacteria.</title>
        <authorList>
            <person name="Thawai C."/>
        </authorList>
    </citation>
    <scope>NUCLEOTIDE SEQUENCE</scope>
    <source>
        <strain evidence="4">AA8</strain>
    </source>
</reference>
<protein>
    <submittedName>
        <fullName evidence="4">Alpha/beta fold hydrolase</fullName>
    </submittedName>
</protein>
<accession>A0A9X2RPK0</accession>
<dbReference type="GO" id="GO:0008610">
    <property type="term" value="P:lipid biosynthetic process"/>
    <property type="evidence" value="ECO:0007669"/>
    <property type="project" value="TreeGrafter"/>
</dbReference>
<keyword evidence="5" id="KW-1185">Reference proteome</keyword>
<dbReference type="InterPro" id="IPR001031">
    <property type="entry name" value="Thioesterase"/>
</dbReference>
<dbReference type="SMART" id="SM00824">
    <property type="entry name" value="PKS_TE"/>
    <property type="match status" value="1"/>
</dbReference>
<comment type="caution">
    <text evidence="4">The sequence shown here is derived from an EMBL/GenBank/DDBJ whole genome shotgun (WGS) entry which is preliminary data.</text>
</comment>
<organism evidence="4 5">
    <name type="scientific">Streptomyces telluris</name>
    <dbReference type="NCBI Taxonomy" id="2720021"/>
    <lineage>
        <taxon>Bacteria</taxon>
        <taxon>Bacillati</taxon>
        <taxon>Actinomycetota</taxon>
        <taxon>Actinomycetes</taxon>
        <taxon>Kitasatosporales</taxon>
        <taxon>Streptomycetaceae</taxon>
        <taxon>Streptomyces</taxon>
    </lineage>
</organism>
<dbReference type="InterPro" id="IPR029058">
    <property type="entry name" value="AB_hydrolase_fold"/>
</dbReference>
<dbReference type="Gene3D" id="3.40.50.1820">
    <property type="entry name" value="alpha/beta hydrolase"/>
    <property type="match status" value="1"/>
</dbReference>
<dbReference type="GO" id="GO:0016787">
    <property type="term" value="F:hydrolase activity"/>
    <property type="evidence" value="ECO:0007669"/>
    <property type="project" value="UniProtKB-KW"/>
</dbReference>
<evidence type="ECO:0000259" key="3">
    <source>
        <dbReference type="SMART" id="SM00824"/>
    </source>
</evidence>
<dbReference type="EMBL" id="JANIID010000012">
    <property type="protein sequence ID" value="MCQ8771165.1"/>
    <property type="molecule type" value="Genomic_DNA"/>
</dbReference>
<evidence type="ECO:0000313" key="5">
    <source>
        <dbReference type="Proteomes" id="UP001142374"/>
    </source>
</evidence>
<evidence type="ECO:0000256" key="2">
    <source>
        <dbReference type="ARBA" id="ARBA00022801"/>
    </source>
</evidence>
<dbReference type="Proteomes" id="UP001142374">
    <property type="component" value="Unassembled WGS sequence"/>
</dbReference>
<feature type="domain" description="Thioesterase TesA-like" evidence="3">
    <location>
        <begin position="23"/>
        <end position="196"/>
    </location>
</feature>
<keyword evidence="2 4" id="KW-0378">Hydrolase</keyword>
<name>A0A9X2RPK0_9ACTN</name>
<sequence>MNGNQDTKVIRIHSPQDATRTLVCLGFCGGGTAAYHQWSNSLPPRTALAAVCYPGREGRFLEDCATHWDELAEDATATVLSAAADRPYVLFGHSMGGWMAFEAATRIERGGGRAPETLVVSSCNAPDRGLTPRDMFPAQHQTDAELMTWMKTHGLMPEHVVGNPDLEEMAVELMRADIKVRDTFHYTPGAKVRASLQVLSGADDSVIESDAGDQWRGVALGGFRHDVLPGGHFYTPATWSRLPDRIPALSAPAGVAA</sequence>
<dbReference type="AlphaFoldDB" id="A0A9X2RPK0"/>
<dbReference type="InterPro" id="IPR020802">
    <property type="entry name" value="TesA-like"/>
</dbReference>
<comment type="similarity">
    <text evidence="1">Belongs to the thioesterase family.</text>
</comment>
<evidence type="ECO:0000256" key="1">
    <source>
        <dbReference type="ARBA" id="ARBA00007169"/>
    </source>
</evidence>
<gene>
    <name evidence="4" type="ORF">NQU55_15520</name>
</gene>
<proteinExistence type="inferred from homology"/>
<dbReference type="InterPro" id="IPR012223">
    <property type="entry name" value="TEII"/>
</dbReference>
<dbReference type="SUPFAM" id="SSF53474">
    <property type="entry name" value="alpha/beta-Hydrolases"/>
    <property type="match status" value="1"/>
</dbReference>
<dbReference type="Pfam" id="PF00975">
    <property type="entry name" value="Thioesterase"/>
    <property type="match status" value="1"/>
</dbReference>
<dbReference type="PANTHER" id="PTHR11487:SF0">
    <property type="entry name" value="S-ACYL FATTY ACID SYNTHASE THIOESTERASE, MEDIUM CHAIN"/>
    <property type="match status" value="1"/>
</dbReference>